<evidence type="ECO:0000313" key="7">
    <source>
        <dbReference type="Proteomes" id="UP000002516"/>
    </source>
</evidence>
<reference evidence="6 7" key="1">
    <citation type="journal article" date="2003" name="J. Bacteriol.">
        <title>Comparative analyses of the complete genome sequences of Pierce's disease and citrus variegated chlorosis strains of Xylella fastidiosa.</title>
        <authorList>
            <person name="Van Sluys M.A."/>
            <person name="de Oliveira M.C."/>
            <person name="Monteiro-Vitorello C.B."/>
            <person name="Miyaki C.Y."/>
            <person name="Furlan L.R."/>
            <person name="Camargo L.E."/>
            <person name="da Silva A.C."/>
            <person name="Moon D.H."/>
            <person name="Takita M.A."/>
            <person name="Lemos E.G."/>
            <person name="Machado M.A."/>
            <person name="Ferro M.I."/>
            <person name="da Silva F.R."/>
            <person name="Goldman M.H."/>
            <person name="Goldman G.H."/>
            <person name="Lemos M.V."/>
            <person name="El-Dorry H."/>
            <person name="Tsai S.M."/>
            <person name="Carrer H."/>
            <person name="Carraro D.M."/>
            <person name="de Oliveira R.C."/>
            <person name="Nunes L.R."/>
            <person name="Siqueira W.J."/>
            <person name="Coutinho L.L."/>
            <person name="Kimura E.T."/>
            <person name="Ferro E.S."/>
            <person name="Harakava R."/>
            <person name="Kuramae E.E."/>
            <person name="Marino C.L."/>
            <person name="Giglioti E."/>
            <person name="Abreu I.L."/>
            <person name="Alves L.M."/>
            <person name="do Amaral A.M."/>
            <person name="Baia G.S."/>
            <person name="Blanco S.R."/>
            <person name="Brito M.S."/>
            <person name="Cannavan F.S."/>
            <person name="Celestino A.V."/>
            <person name="da Cunha A.F."/>
            <person name="Fenille R.C."/>
            <person name="Ferro J.A."/>
            <person name="Formighieri E.F."/>
            <person name="Kishi L.T."/>
            <person name="Leoni S.G."/>
            <person name="Oliveira A.R."/>
            <person name="Rosa V.E.Jr."/>
            <person name="Sassaki F.T."/>
            <person name="Sena J.A."/>
            <person name="de Souza A.A."/>
            <person name="Truffi D."/>
            <person name="Tsukumo F."/>
            <person name="Yanai G.M."/>
            <person name="Zaros L.G."/>
            <person name="Civerolo E.L."/>
            <person name="Simpson A.J."/>
            <person name="Almeida N.F.Jr."/>
            <person name="Setubal J.C."/>
            <person name="Kitajima J.P."/>
        </authorList>
    </citation>
    <scope>NUCLEOTIDE SEQUENCE [LARGE SCALE GENOMIC DNA]</scope>
    <source>
        <strain evidence="7">Temecula1 / ATCC 700964</strain>
    </source>
</reference>
<sequence>MFVLFGLGRWKHRIIRPLYGEWSLSMLWRYCMNLRVLGVVYAVLCVVCPGLLEASAVSAVQKVSSAGVADPATQQRMAHRPRLQGKTVIGKPYDLAAHRGKWVLVNVWATWCEPCLKEMPELSALYRRRRDVEVVGLAYEDSTPEEILTFLRSHPVAYPIILVDVSNPPKDFAVPRGLPMSYLIAPDGTVAKQFLGSITARDVEGVIGTMGKAG</sequence>
<evidence type="ECO:0000256" key="1">
    <source>
        <dbReference type="ARBA" id="ARBA00004196"/>
    </source>
</evidence>
<proteinExistence type="predicted"/>
<keyword evidence="3" id="KW-1015">Disulfide bond</keyword>
<keyword evidence="4" id="KW-0676">Redox-active center</keyword>
<dbReference type="PROSITE" id="PS00194">
    <property type="entry name" value="THIOREDOXIN_1"/>
    <property type="match status" value="1"/>
</dbReference>
<dbReference type="Gene3D" id="3.40.30.10">
    <property type="entry name" value="Glutaredoxin"/>
    <property type="match status" value="1"/>
</dbReference>
<dbReference type="InterPro" id="IPR017937">
    <property type="entry name" value="Thioredoxin_CS"/>
</dbReference>
<dbReference type="GO" id="GO:0016209">
    <property type="term" value="F:antioxidant activity"/>
    <property type="evidence" value="ECO:0007669"/>
    <property type="project" value="InterPro"/>
</dbReference>
<comment type="subcellular location">
    <subcellularLocation>
        <location evidence="1">Cell envelope</location>
    </subcellularLocation>
</comment>
<evidence type="ECO:0000256" key="3">
    <source>
        <dbReference type="ARBA" id="ARBA00023157"/>
    </source>
</evidence>
<dbReference type="InterPro" id="IPR036249">
    <property type="entry name" value="Thioredoxin-like_sf"/>
</dbReference>
<dbReference type="AlphaFoldDB" id="Q87D68"/>
<gene>
    <name evidence="6" type="primary">yneN</name>
    <name evidence="6" type="ordered locus">PD_0818</name>
</gene>
<dbReference type="PANTHER" id="PTHR42852:SF6">
    <property type="entry name" value="THIOL:DISULFIDE INTERCHANGE PROTEIN DSBE"/>
    <property type="match status" value="1"/>
</dbReference>
<dbReference type="PANTHER" id="PTHR42852">
    <property type="entry name" value="THIOL:DISULFIDE INTERCHANGE PROTEIN DSBE"/>
    <property type="match status" value="1"/>
</dbReference>
<evidence type="ECO:0000256" key="2">
    <source>
        <dbReference type="ARBA" id="ARBA00022748"/>
    </source>
</evidence>
<dbReference type="PROSITE" id="PS51352">
    <property type="entry name" value="THIOREDOXIN_2"/>
    <property type="match status" value="1"/>
</dbReference>
<dbReference type="HOGENOM" id="CLU_042529_11_1_6"/>
<keyword evidence="7" id="KW-1185">Reference proteome</keyword>
<dbReference type="GO" id="GO:0015036">
    <property type="term" value="F:disulfide oxidoreductase activity"/>
    <property type="evidence" value="ECO:0007669"/>
    <property type="project" value="UniProtKB-ARBA"/>
</dbReference>
<dbReference type="KEGG" id="xft:PD_0818"/>
<dbReference type="InterPro" id="IPR013766">
    <property type="entry name" value="Thioredoxin_domain"/>
</dbReference>
<accession>Q87D68</accession>
<protein>
    <submittedName>
        <fullName evidence="6">Thioredoxin</fullName>
    </submittedName>
</protein>
<dbReference type="GO" id="GO:0017004">
    <property type="term" value="P:cytochrome complex assembly"/>
    <property type="evidence" value="ECO:0007669"/>
    <property type="project" value="UniProtKB-KW"/>
</dbReference>
<feature type="domain" description="Thioredoxin" evidence="5">
    <location>
        <begin position="66"/>
        <end position="212"/>
    </location>
</feature>
<dbReference type="InterPro" id="IPR050553">
    <property type="entry name" value="Thioredoxin_ResA/DsbE_sf"/>
</dbReference>
<keyword evidence="2" id="KW-0201">Cytochrome c-type biogenesis</keyword>
<dbReference type="InterPro" id="IPR000866">
    <property type="entry name" value="AhpC/TSA"/>
</dbReference>
<dbReference type="GO" id="GO:0030313">
    <property type="term" value="C:cell envelope"/>
    <property type="evidence" value="ECO:0007669"/>
    <property type="project" value="UniProtKB-SubCell"/>
</dbReference>
<organism evidence="6 7">
    <name type="scientific">Xylella fastidiosa (strain Temecula1 / ATCC 700964)</name>
    <dbReference type="NCBI Taxonomy" id="183190"/>
    <lineage>
        <taxon>Bacteria</taxon>
        <taxon>Pseudomonadati</taxon>
        <taxon>Pseudomonadota</taxon>
        <taxon>Gammaproteobacteria</taxon>
        <taxon>Lysobacterales</taxon>
        <taxon>Lysobacteraceae</taxon>
        <taxon>Xylella</taxon>
    </lineage>
</organism>
<name>Q87D68_XYLFT</name>
<evidence type="ECO:0000259" key="5">
    <source>
        <dbReference type="PROSITE" id="PS51352"/>
    </source>
</evidence>
<dbReference type="EMBL" id="AE009442">
    <property type="protein sequence ID" value="AAO28686.1"/>
    <property type="molecule type" value="Genomic_DNA"/>
</dbReference>
<dbReference type="CDD" id="cd02966">
    <property type="entry name" value="TlpA_like_family"/>
    <property type="match status" value="1"/>
</dbReference>
<dbReference type="Proteomes" id="UP000002516">
    <property type="component" value="Chromosome"/>
</dbReference>
<evidence type="ECO:0000256" key="4">
    <source>
        <dbReference type="ARBA" id="ARBA00023284"/>
    </source>
</evidence>
<dbReference type="Pfam" id="PF00578">
    <property type="entry name" value="AhpC-TSA"/>
    <property type="match status" value="1"/>
</dbReference>
<dbReference type="SUPFAM" id="SSF52833">
    <property type="entry name" value="Thioredoxin-like"/>
    <property type="match status" value="1"/>
</dbReference>
<evidence type="ECO:0000313" key="6">
    <source>
        <dbReference type="EMBL" id="AAO28686.1"/>
    </source>
</evidence>